<accession>X1KGR3</accession>
<evidence type="ECO:0000313" key="1">
    <source>
        <dbReference type="EMBL" id="GAI05863.1"/>
    </source>
</evidence>
<reference evidence="1" key="1">
    <citation type="journal article" date="2014" name="Front. Microbiol.">
        <title>High frequency of phylogenetically diverse reductive dehalogenase-homologous genes in deep subseafloor sedimentary metagenomes.</title>
        <authorList>
            <person name="Kawai M."/>
            <person name="Futagami T."/>
            <person name="Toyoda A."/>
            <person name="Takaki Y."/>
            <person name="Nishi S."/>
            <person name="Hori S."/>
            <person name="Arai W."/>
            <person name="Tsubouchi T."/>
            <person name="Morono Y."/>
            <person name="Uchiyama I."/>
            <person name="Ito T."/>
            <person name="Fujiyama A."/>
            <person name="Inagaki F."/>
            <person name="Takami H."/>
        </authorList>
    </citation>
    <scope>NUCLEOTIDE SEQUENCE</scope>
    <source>
        <strain evidence="1">Expedition CK06-06</strain>
    </source>
</reference>
<gene>
    <name evidence="1" type="ORF">S06H3_10201</name>
</gene>
<name>X1KGR3_9ZZZZ</name>
<comment type="caution">
    <text evidence="1">The sequence shown here is derived from an EMBL/GenBank/DDBJ whole genome shotgun (WGS) entry which is preliminary data.</text>
</comment>
<proteinExistence type="predicted"/>
<dbReference type="AlphaFoldDB" id="X1KGR3"/>
<organism evidence="1">
    <name type="scientific">marine sediment metagenome</name>
    <dbReference type="NCBI Taxonomy" id="412755"/>
    <lineage>
        <taxon>unclassified sequences</taxon>
        <taxon>metagenomes</taxon>
        <taxon>ecological metagenomes</taxon>
    </lineage>
</organism>
<protein>
    <submittedName>
        <fullName evidence="1">Uncharacterized protein</fullName>
    </submittedName>
</protein>
<sequence>LSKYEAATRAVEKDDFVPRRIMTQSEFPRPRNYRYHYDVQLQNQVTGEVSSVHRSMYGNRMKQVGDLEDEYTDYSAESESDPDFAIIGATLVNVEHFEGRPY</sequence>
<feature type="non-terminal residue" evidence="1">
    <location>
        <position position="1"/>
    </location>
</feature>
<dbReference type="EMBL" id="BARV01004681">
    <property type="protein sequence ID" value="GAI05863.1"/>
    <property type="molecule type" value="Genomic_DNA"/>
</dbReference>